<feature type="region of interest" description="Disordered" evidence="1">
    <location>
        <begin position="82"/>
        <end position="105"/>
    </location>
</feature>
<reference evidence="2 3" key="1">
    <citation type="journal article" date="2014" name="Nature">
        <title>An environmental bacterial taxon with a large and distinct metabolic repertoire.</title>
        <authorList>
            <person name="Wilson M.C."/>
            <person name="Mori T."/>
            <person name="Ruckert C."/>
            <person name="Uria A.R."/>
            <person name="Helf M.J."/>
            <person name="Takada K."/>
            <person name="Gernert C."/>
            <person name="Steffens U.A."/>
            <person name="Heycke N."/>
            <person name="Schmitt S."/>
            <person name="Rinke C."/>
            <person name="Helfrich E.J."/>
            <person name="Brachmann A.O."/>
            <person name="Gurgui C."/>
            <person name="Wakimoto T."/>
            <person name="Kracht M."/>
            <person name="Crusemann M."/>
            <person name="Hentschel U."/>
            <person name="Abe I."/>
            <person name="Matsunaga S."/>
            <person name="Kalinowski J."/>
            <person name="Takeyama H."/>
            <person name="Piel J."/>
        </authorList>
    </citation>
    <scope>NUCLEOTIDE SEQUENCE [LARGE SCALE GENOMIC DNA]</scope>
    <source>
        <strain evidence="3">TSY2</strain>
    </source>
</reference>
<organism evidence="2 3">
    <name type="scientific">Candidatus Entotheonella gemina</name>
    <dbReference type="NCBI Taxonomy" id="1429439"/>
    <lineage>
        <taxon>Bacteria</taxon>
        <taxon>Pseudomonadati</taxon>
        <taxon>Nitrospinota/Tectimicrobiota group</taxon>
        <taxon>Candidatus Tectimicrobiota</taxon>
        <taxon>Candidatus Entotheonellia</taxon>
        <taxon>Candidatus Entotheonellales</taxon>
        <taxon>Candidatus Entotheonellaceae</taxon>
        <taxon>Candidatus Entotheonella</taxon>
    </lineage>
</organism>
<dbReference type="HOGENOM" id="CLU_2231675_0_0_7"/>
<protein>
    <submittedName>
        <fullName evidence="2">Uncharacterized protein</fullName>
    </submittedName>
</protein>
<accession>W4M7Z1</accession>
<comment type="caution">
    <text evidence="2">The sequence shown here is derived from an EMBL/GenBank/DDBJ whole genome shotgun (WGS) entry which is preliminary data.</text>
</comment>
<keyword evidence="3" id="KW-1185">Reference proteome</keyword>
<proteinExistence type="predicted"/>
<evidence type="ECO:0000313" key="3">
    <source>
        <dbReference type="Proteomes" id="UP000019140"/>
    </source>
</evidence>
<name>W4M7Z1_9BACT</name>
<dbReference type="EMBL" id="AZHX01000738">
    <property type="protein sequence ID" value="ETX06300.1"/>
    <property type="molecule type" value="Genomic_DNA"/>
</dbReference>
<evidence type="ECO:0000256" key="1">
    <source>
        <dbReference type="SAM" id="MobiDB-lite"/>
    </source>
</evidence>
<gene>
    <name evidence="2" type="ORF">ETSY2_17980</name>
</gene>
<dbReference type="Proteomes" id="UP000019140">
    <property type="component" value="Unassembled WGS sequence"/>
</dbReference>
<evidence type="ECO:0000313" key="2">
    <source>
        <dbReference type="EMBL" id="ETX06300.1"/>
    </source>
</evidence>
<sequence>MDQDPHVMYKIKHMLSMLSLVLRPLGAYRPAVEPGTDRELWSHRRQLPISTFKASLHGNSLILVATWARELPETWAYSNSIGQSSANEGLQPTHRRPKLGSHQAA</sequence>
<dbReference type="AlphaFoldDB" id="W4M7Z1"/>